<dbReference type="Pfam" id="PF12796">
    <property type="entry name" value="Ank_2"/>
    <property type="match status" value="1"/>
</dbReference>
<dbReference type="PANTHER" id="PTHR24123">
    <property type="entry name" value="ANKYRIN REPEAT-CONTAINING"/>
    <property type="match status" value="1"/>
</dbReference>
<evidence type="ECO:0000256" key="2">
    <source>
        <dbReference type="ARBA" id="ARBA00023043"/>
    </source>
</evidence>
<evidence type="ECO:0000256" key="4">
    <source>
        <dbReference type="SAM" id="MobiDB-lite"/>
    </source>
</evidence>
<keyword evidence="2 3" id="KW-0040">ANK repeat</keyword>
<dbReference type="SUPFAM" id="SSF48403">
    <property type="entry name" value="Ankyrin repeat"/>
    <property type="match status" value="3"/>
</dbReference>
<reference evidence="5" key="1">
    <citation type="journal article" date="2021" name="IMA Fungus">
        <title>Genomic characterization of three marine fungi, including Emericellopsis atlantica sp. nov. with signatures of a generalist lifestyle and marine biomass degradation.</title>
        <authorList>
            <person name="Hagestad O.C."/>
            <person name="Hou L."/>
            <person name="Andersen J.H."/>
            <person name="Hansen E.H."/>
            <person name="Altermark B."/>
            <person name="Li C."/>
            <person name="Kuhnert E."/>
            <person name="Cox R.J."/>
            <person name="Crous P.W."/>
            <person name="Spatafora J.W."/>
            <person name="Lail K."/>
            <person name="Amirebrahimi M."/>
            <person name="Lipzen A."/>
            <person name="Pangilinan J."/>
            <person name="Andreopoulos W."/>
            <person name="Hayes R.D."/>
            <person name="Ng V."/>
            <person name="Grigoriev I.V."/>
            <person name="Jackson S.A."/>
            <person name="Sutton T.D.S."/>
            <person name="Dobson A.D.W."/>
            <person name="Rama T."/>
        </authorList>
    </citation>
    <scope>NUCLEOTIDE SEQUENCE</scope>
    <source>
        <strain evidence="5">TRa018bII</strain>
    </source>
</reference>
<dbReference type="PROSITE" id="PS50297">
    <property type="entry name" value="ANK_REP_REGION"/>
    <property type="match status" value="2"/>
</dbReference>
<dbReference type="SMART" id="SM00248">
    <property type="entry name" value="ANK"/>
    <property type="match status" value="10"/>
</dbReference>
<accession>A0A9P7YPX9</accession>
<organism evidence="5 6">
    <name type="scientific">Amylocarpus encephaloides</name>
    <dbReference type="NCBI Taxonomy" id="45428"/>
    <lineage>
        <taxon>Eukaryota</taxon>
        <taxon>Fungi</taxon>
        <taxon>Dikarya</taxon>
        <taxon>Ascomycota</taxon>
        <taxon>Pezizomycotina</taxon>
        <taxon>Leotiomycetes</taxon>
        <taxon>Helotiales</taxon>
        <taxon>Helotiales incertae sedis</taxon>
        <taxon>Amylocarpus</taxon>
    </lineage>
</organism>
<sequence>MSHPTFEFQRHSLEKFATHYNLGIDRPKPRQQIPGRSNGFRIPQDEEAAQSMLRATKLAKYNELGLIRRFFVTNRSLTTFNYKEIHEELQIAIAYGDRPGLVEVLRDMLTEHGGKVDFYREKSTSFWKRLWKSDQKEIRSDYLSTAATSGDLDSVQIFVTHSDQTSLDQSLDNALQAKDIPNKLLITELLLAYGADAGHQHLPFNTAIQSRDLDMMKLLISATNPVPQECLSGGLLSAVKLGFLDVLFLLVLGGADANGADGNGEALKVAVAAGEDHLTAITLCDTPPSSHNLDEGMGVLFSRGLEDISRQEALMEILVSKGASGLGTDAVLVLLTKSLISHPPTEESTIKGMMKSLVDHGASINYDDAAALKLSVSNSRIDLINILLQAPHLDVHKASDTFQEIDTRADPETALEISSRLIDRGAQGAPVNEALIHAVKSNHIDTIKMLALRDEHRASVDYRNAQALKDAVAREKLLIVEILLAAEPNTESLSYAFPHIRNASKDGRVLLTQSLLSRGANGVEVHHALSQATQDEPPMRDERLLEILVEAGAAVEPHIEPTVFKGDNILLGILLRGNPSTSITSQSLLTALKYEDENIRSRLLFLLLDAGADGGHNRGRAILQATQQYDLISLNVLLRSPPHPESLDTSFAAAMSNTSTKECRKLCEILLAAGATGAEVHKGLIHVVEYRPSSLRLLNTLVPHASIDHNGGRALCIAVERRMQEYLSILLAMKPNSATFQNTFDCALKLKDESYQYCEKLLGAGPENDVMSKTLLAAVKLQKLDIVTLLLMHGASVDFECGAPVVASVISRNSNIVRMLVGNPTIKPSPATLDLGLAATLKLEQGPVKQEILGILLATGVRKSTLSQALVPLISGRQTDCLTIQLLLKYGASVYYNNNESLLAAAKSCNIEVLKMVLKYATDSSAVSHAFADRLEDDSFWHRQPGLKVMEILLKKGASGTPVDEALIIAGKKFQSEPQAIHFVKILLENRADVNFRGGLALQNAAEMGCSKLIRDILKRGCNSETLTLSLPLVLLSKLSEATVAGIVKAFASHPNQRFAQPFGHPRISLPVVAFCINQFPKNLEILVSVLDAGFPLDDTNGCRVGSEEGAVEVTPLFWTLSDSATIVDDKLIEQLIRRGARLRGHPESLLHLAIRQGRATIVSALIQGGSSLEITDRQGLTPLTFATIIGDVASMSALINAGSDVEDGVLHIAAHTLNSEAIKLLASAGCDPSKPSIKHQGRSPLAELLYMAPKYALRSSSLALEKDARKAIQALLDQGAKTKIKIPNSPSGKSLLLHALDSQEPYIMAKAFLDCGQFHHINNDFNLYTDEEYTYSPTMYIRYGLCLSDSSEHPRLMQLLETYQAKDRFWKNEGEQPAETINPPANIQRAEEQRKEEAERRQQVREAQEFEVALKATDMNQKLRLKNQEYEMTTSHSEDRRRRELQYIQNKAHLNQTVIDTTNASQLHHAKSMGQADLEYIHQKNQQILSMEENMHYRREQTNAQTLALKDSLHHHREQKNNQKLALKDELYSRRQKKLIGNREHRDYEIGNEMRYIEAQRGLFDRKIEFGKETRRVAELEMEYMGWKGKSGERQVLGDKTNNGQLGNGGGGGQLRIMEV</sequence>
<proteinExistence type="predicted"/>
<dbReference type="InterPro" id="IPR002110">
    <property type="entry name" value="Ankyrin_rpt"/>
</dbReference>
<evidence type="ECO:0000256" key="1">
    <source>
        <dbReference type="ARBA" id="ARBA00022737"/>
    </source>
</evidence>
<feature type="compositionally biased region" description="Basic and acidic residues" evidence="4">
    <location>
        <begin position="1390"/>
        <end position="1404"/>
    </location>
</feature>
<name>A0A9P7YPX9_9HELO</name>
<keyword evidence="6" id="KW-1185">Reference proteome</keyword>
<dbReference type="PROSITE" id="PS50088">
    <property type="entry name" value="ANK_REPEAT"/>
    <property type="match status" value="2"/>
</dbReference>
<dbReference type="EMBL" id="MU251395">
    <property type="protein sequence ID" value="KAG9237003.1"/>
    <property type="molecule type" value="Genomic_DNA"/>
</dbReference>
<dbReference type="PANTHER" id="PTHR24123:SF33">
    <property type="entry name" value="PROTEIN HOS4"/>
    <property type="match status" value="1"/>
</dbReference>
<evidence type="ECO:0000256" key="3">
    <source>
        <dbReference type="PROSITE-ProRule" id="PRU00023"/>
    </source>
</evidence>
<protein>
    <submittedName>
        <fullName evidence="5">Uncharacterized protein</fullName>
    </submittedName>
</protein>
<dbReference type="InterPro" id="IPR036770">
    <property type="entry name" value="Ankyrin_rpt-contain_sf"/>
</dbReference>
<gene>
    <name evidence="5" type="ORF">BJ875DRAFT_191720</name>
</gene>
<dbReference type="Proteomes" id="UP000824998">
    <property type="component" value="Unassembled WGS sequence"/>
</dbReference>
<feature type="region of interest" description="Disordered" evidence="4">
    <location>
        <begin position="1596"/>
        <end position="1615"/>
    </location>
</feature>
<comment type="caution">
    <text evidence="5">The sequence shown here is derived from an EMBL/GenBank/DDBJ whole genome shotgun (WGS) entry which is preliminary data.</text>
</comment>
<evidence type="ECO:0000313" key="6">
    <source>
        <dbReference type="Proteomes" id="UP000824998"/>
    </source>
</evidence>
<dbReference type="InterPro" id="IPR051165">
    <property type="entry name" value="Multifunctional_ANK_Repeat"/>
</dbReference>
<dbReference type="Gene3D" id="1.25.40.20">
    <property type="entry name" value="Ankyrin repeat-containing domain"/>
    <property type="match status" value="5"/>
</dbReference>
<dbReference type="OrthoDB" id="194358at2759"/>
<keyword evidence="1" id="KW-0677">Repeat</keyword>
<evidence type="ECO:0000313" key="5">
    <source>
        <dbReference type="EMBL" id="KAG9237003.1"/>
    </source>
</evidence>
<feature type="region of interest" description="Disordered" evidence="4">
    <location>
        <begin position="1375"/>
        <end position="1404"/>
    </location>
</feature>
<feature type="repeat" description="ANK" evidence="3">
    <location>
        <begin position="1146"/>
        <end position="1178"/>
    </location>
</feature>
<feature type="repeat" description="ANK" evidence="3">
    <location>
        <begin position="1179"/>
        <end position="1207"/>
    </location>
</feature>